<keyword evidence="1" id="KW-0560">Oxidoreductase</keyword>
<sequence>MFAFPTLKIPSLFGRSPATSISLPPVPTHDIEASTASNDRTRRRLKHLLKLNHVNHAILFHHRHFHNHAPHILGSAYMLGCDAEHLNRIYDREAAGGLVPWEDSPGEVARYDWRDFLGRREYERAFVDFFEDMLVLKGFDWRAVVEEFLFDGGKEGAPLVNNLVCGLGHPLIHLGYAYELNSREVAMEALGLAATNYNHLHKYLDDPKYSASREPRVEQTADPLDILERIQRDQRLDHLFSEPGGNNLDVLFAEHEPIVLEYWNAWKISEPKKQFEQTQQAAVALLISAAAQQTCAGDGDQQAASGGAQSHHQPGYDFFLLHLLTTSHSVRILLPCLPEKCHLALLRQWFLLTVALYIAQLRPLISIQKHILDYDVKDKDWAWVVDRALTGEHALDAHFVKGLRAMKVCADTWGDGDHLYLNAAVRFATEFAGWGGFSAEEVRETEVGH</sequence>
<evidence type="ECO:0008006" key="4">
    <source>
        <dbReference type="Google" id="ProtNLM"/>
    </source>
</evidence>
<proteinExistence type="predicted"/>
<dbReference type="AlphaFoldDB" id="A0A8H7AQZ9"/>
<reference evidence="2" key="1">
    <citation type="submission" date="2020-02" db="EMBL/GenBank/DDBJ databases">
        <authorList>
            <person name="Palmer J.M."/>
        </authorList>
    </citation>
    <scope>NUCLEOTIDE SEQUENCE</scope>
    <source>
        <strain evidence="2">EPUS1.4</strain>
        <tissue evidence="2">Thallus</tissue>
    </source>
</reference>
<dbReference type="Proteomes" id="UP000606974">
    <property type="component" value="Unassembled WGS sequence"/>
</dbReference>
<accession>A0A8H7AQZ9</accession>
<evidence type="ECO:0000256" key="1">
    <source>
        <dbReference type="ARBA" id="ARBA00023002"/>
    </source>
</evidence>
<dbReference type="PANTHER" id="PTHR35870:SF6">
    <property type="entry name" value="MGS207 PROTEIN"/>
    <property type="match status" value="1"/>
</dbReference>
<keyword evidence="3" id="KW-1185">Reference proteome</keyword>
<evidence type="ECO:0000313" key="2">
    <source>
        <dbReference type="EMBL" id="KAF7511372.1"/>
    </source>
</evidence>
<dbReference type="GO" id="GO:0016491">
    <property type="term" value="F:oxidoreductase activity"/>
    <property type="evidence" value="ECO:0007669"/>
    <property type="project" value="UniProtKB-KW"/>
</dbReference>
<gene>
    <name evidence="2" type="ORF">GJ744_004561</name>
</gene>
<dbReference type="PANTHER" id="PTHR35870">
    <property type="entry name" value="PROTEIN, PUTATIVE (AFU_ORTHOLOGUE AFUA_5G03330)-RELATED"/>
    <property type="match status" value="1"/>
</dbReference>
<dbReference type="InterPro" id="IPR025337">
    <property type="entry name" value="Questin_oxidase-like"/>
</dbReference>
<name>A0A8H7AQZ9_9EURO</name>
<comment type="caution">
    <text evidence="2">The sequence shown here is derived from an EMBL/GenBank/DDBJ whole genome shotgun (WGS) entry which is preliminary data.</text>
</comment>
<organism evidence="2 3">
    <name type="scientific">Endocarpon pusillum</name>
    <dbReference type="NCBI Taxonomy" id="364733"/>
    <lineage>
        <taxon>Eukaryota</taxon>
        <taxon>Fungi</taxon>
        <taxon>Dikarya</taxon>
        <taxon>Ascomycota</taxon>
        <taxon>Pezizomycotina</taxon>
        <taxon>Eurotiomycetes</taxon>
        <taxon>Chaetothyriomycetidae</taxon>
        <taxon>Verrucariales</taxon>
        <taxon>Verrucariaceae</taxon>
        <taxon>Endocarpon</taxon>
    </lineage>
</organism>
<evidence type="ECO:0000313" key="3">
    <source>
        <dbReference type="Proteomes" id="UP000606974"/>
    </source>
</evidence>
<dbReference type="Pfam" id="PF14027">
    <property type="entry name" value="Questin_oxidase"/>
    <property type="match status" value="1"/>
</dbReference>
<dbReference type="OrthoDB" id="10265971at2759"/>
<protein>
    <recommendedName>
        <fullName evidence="4">MGS207 protein</fullName>
    </recommendedName>
</protein>
<dbReference type="EMBL" id="JAACFV010000020">
    <property type="protein sequence ID" value="KAF7511372.1"/>
    <property type="molecule type" value="Genomic_DNA"/>
</dbReference>